<protein>
    <recommendedName>
        <fullName evidence="3">Secreted protein</fullName>
    </recommendedName>
</protein>
<dbReference type="EMBL" id="AJTZ01000005">
    <property type="protein sequence ID" value="EJN94565.1"/>
    <property type="molecule type" value="Genomic_DNA"/>
</dbReference>
<comment type="caution">
    <text evidence="1">The sequence shown here is derived from an EMBL/GenBank/DDBJ whole genome shotgun (WGS) entry which is preliminary data.</text>
</comment>
<dbReference type="Proteomes" id="UP000007815">
    <property type="component" value="Unassembled WGS sequence"/>
</dbReference>
<proteinExistence type="predicted"/>
<reference evidence="1 2" key="1">
    <citation type="submission" date="2009-12" db="EMBL/GenBank/DDBJ databases">
        <authorList>
            <person name="Lefebure T."/>
            <person name="Cornejo O.E."/>
            <person name="Pavinski Bitar P.D."/>
            <person name="Lang P."/>
            <person name="Stanhope M.J."/>
        </authorList>
    </citation>
    <scope>NUCLEOTIDE SEQUENCE [LARGE SCALE GENOMIC DNA]</scope>
    <source>
        <strain evidence="1 2">FA-1</strain>
    </source>
</reference>
<gene>
    <name evidence="1" type="ORF">SRA_08506</name>
</gene>
<keyword evidence="2" id="KW-1185">Reference proteome</keyword>
<evidence type="ECO:0008006" key="3">
    <source>
        <dbReference type="Google" id="ProtNLM"/>
    </source>
</evidence>
<organism evidence="1 2">
    <name type="scientific">Streptococcus ratti FA-1 = DSM 20564</name>
    <dbReference type="NCBI Taxonomy" id="699248"/>
    <lineage>
        <taxon>Bacteria</taxon>
        <taxon>Bacillati</taxon>
        <taxon>Bacillota</taxon>
        <taxon>Bacilli</taxon>
        <taxon>Lactobacillales</taxon>
        <taxon>Streptococcaceae</taxon>
        <taxon>Streptococcus</taxon>
    </lineage>
</organism>
<evidence type="ECO:0000313" key="1">
    <source>
        <dbReference type="EMBL" id="EJN94565.1"/>
    </source>
</evidence>
<evidence type="ECO:0000313" key="2">
    <source>
        <dbReference type="Proteomes" id="UP000007815"/>
    </source>
</evidence>
<sequence length="77" mass="7972">MRIVLVGGQLTSLLINSAETGALFLLFTLKSAAGFSLKKGADLLNRKQKKLMLQPSSIQCAKIDPAAVTAAGLGAIS</sequence>
<name>A0ABN0GVQ1_STRRT</name>
<accession>A0ABN0GVQ1</accession>